<proteinExistence type="predicted"/>
<name>A0ABS3WYR1_9ACTN</name>
<gene>
    <name evidence="1" type="ORF">JW592_21175</name>
</gene>
<dbReference type="RefSeq" id="WP_209266763.1">
    <property type="nucleotide sequence ID" value="NZ_JAFFZN010000020.1"/>
</dbReference>
<accession>A0ABS3WYR1</accession>
<organism evidence="1 2">
    <name type="scientific">Streptomyces spirodelae</name>
    <dbReference type="NCBI Taxonomy" id="2812904"/>
    <lineage>
        <taxon>Bacteria</taxon>
        <taxon>Bacillati</taxon>
        <taxon>Actinomycetota</taxon>
        <taxon>Actinomycetes</taxon>
        <taxon>Kitasatosporales</taxon>
        <taxon>Streptomycetaceae</taxon>
        <taxon>Streptomyces</taxon>
    </lineage>
</organism>
<protein>
    <submittedName>
        <fullName evidence="1">DUF4235 domain-containing protein</fullName>
    </submittedName>
</protein>
<dbReference type="EMBL" id="JAFFZN010000020">
    <property type="protein sequence ID" value="MBO8187957.1"/>
    <property type="molecule type" value="Genomic_DNA"/>
</dbReference>
<sequence length="88" mass="9111">MNAVKIAYKPVGMLLGAGGGALAGSVFKKVWRATGHGEEAPDATDREHGWREILLAATLQGAIFAAVKAAVDRGGATTVHRLTGTWPS</sequence>
<dbReference type="Proteomes" id="UP001518976">
    <property type="component" value="Unassembled WGS sequence"/>
</dbReference>
<evidence type="ECO:0000313" key="2">
    <source>
        <dbReference type="Proteomes" id="UP001518976"/>
    </source>
</evidence>
<dbReference type="InterPro" id="IPR025329">
    <property type="entry name" value="DUF4235"/>
</dbReference>
<evidence type="ECO:0000313" key="1">
    <source>
        <dbReference type="EMBL" id="MBO8187957.1"/>
    </source>
</evidence>
<dbReference type="Pfam" id="PF14019">
    <property type="entry name" value="DUF4235"/>
    <property type="match status" value="1"/>
</dbReference>
<keyword evidence="2" id="KW-1185">Reference proteome</keyword>
<reference evidence="1 2" key="1">
    <citation type="submission" date="2021-02" db="EMBL/GenBank/DDBJ databases">
        <title>Streptomyces spirodelae sp. nov., isolated from duckweed.</title>
        <authorList>
            <person name="Saimee Y."/>
            <person name="Duangmal K."/>
        </authorList>
    </citation>
    <scope>NUCLEOTIDE SEQUENCE [LARGE SCALE GENOMIC DNA]</scope>
    <source>
        <strain evidence="1 2">DW4-2</strain>
    </source>
</reference>
<comment type="caution">
    <text evidence="1">The sequence shown here is derived from an EMBL/GenBank/DDBJ whole genome shotgun (WGS) entry which is preliminary data.</text>
</comment>